<dbReference type="InterPro" id="IPR036047">
    <property type="entry name" value="F-box-like_dom_sf"/>
</dbReference>
<proteinExistence type="predicted"/>
<dbReference type="GO" id="GO:0031146">
    <property type="term" value="P:SCF-dependent proteasomal ubiquitin-dependent protein catabolic process"/>
    <property type="evidence" value="ECO:0007669"/>
    <property type="project" value="TreeGrafter"/>
</dbReference>
<dbReference type="Proteomes" id="UP000188320">
    <property type="component" value="Unassembled WGS sequence"/>
</dbReference>
<dbReference type="SUPFAM" id="SSF81383">
    <property type="entry name" value="F-box domain"/>
    <property type="match status" value="1"/>
</dbReference>
<name>A0A1R1PIV7_ZANCU</name>
<dbReference type="SUPFAM" id="SSF52047">
    <property type="entry name" value="RNI-like"/>
    <property type="match status" value="1"/>
</dbReference>
<protein>
    <submittedName>
        <fullName evidence="3">F-box/LRR-repeat protein 20</fullName>
    </submittedName>
</protein>
<feature type="region of interest" description="Disordered" evidence="1">
    <location>
        <begin position="1"/>
        <end position="60"/>
    </location>
</feature>
<organism evidence="3 4">
    <name type="scientific">Zancudomyces culisetae</name>
    <name type="common">Gut fungus</name>
    <name type="synonym">Smittium culisetae</name>
    <dbReference type="NCBI Taxonomy" id="1213189"/>
    <lineage>
        <taxon>Eukaryota</taxon>
        <taxon>Fungi</taxon>
        <taxon>Fungi incertae sedis</taxon>
        <taxon>Zoopagomycota</taxon>
        <taxon>Kickxellomycotina</taxon>
        <taxon>Harpellomycetes</taxon>
        <taxon>Harpellales</taxon>
        <taxon>Legeriomycetaceae</taxon>
        <taxon>Zancudomyces</taxon>
    </lineage>
</organism>
<dbReference type="EMBL" id="LSSK01001028">
    <property type="protein sequence ID" value="OMH80945.1"/>
    <property type="molecule type" value="Genomic_DNA"/>
</dbReference>
<dbReference type="InterPro" id="IPR001810">
    <property type="entry name" value="F-box_dom"/>
</dbReference>
<comment type="caution">
    <text evidence="3">The sequence shown here is derived from an EMBL/GenBank/DDBJ whole genome shotgun (WGS) entry which is preliminary data.</text>
</comment>
<gene>
    <name evidence="3" type="ORF">AX774_g5598</name>
</gene>
<dbReference type="AlphaFoldDB" id="A0A1R1PIV7"/>
<reference evidence="4" key="1">
    <citation type="submission" date="2017-01" db="EMBL/GenBank/DDBJ databases">
        <authorList>
            <person name="Wang Y."/>
            <person name="White M."/>
            <person name="Kvist S."/>
            <person name="Moncalvo J.-M."/>
        </authorList>
    </citation>
    <scope>NUCLEOTIDE SEQUENCE [LARGE SCALE GENOMIC DNA]</scope>
    <source>
        <strain evidence="4">COL-18-3</strain>
    </source>
</reference>
<dbReference type="InterPro" id="IPR032675">
    <property type="entry name" value="LRR_dom_sf"/>
</dbReference>
<evidence type="ECO:0000313" key="4">
    <source>
        <dbReference type="Proteomes" id="UP000188320"/>
    </source>
</evidence>
<dbReference type="Gene3D" id="3.80.10.10">
    <property type="entry name" value="Ribonuclease Inhibitor"/>
    <property type="match status" value="1"/>
</dbReference>
<evidence type="ECO:0000256" key="1">
    <source>
        <dbReference type="SAM" id="MobiDB-lite"/>
    </source>
</evidence>
<dbReference type="Pfam" id="PF12937">
    <property type="entry name" value="F-box-like"/>
    <property type="match status" value="1"/>
</dbReference>
<dbReference type="OrthoDB" id="10257471at2759"/>
<keyword evidence="4" id="KW-1185">Reference proteome</keyword>
<dbReference type="PANTHER" id="PTHR13318:SF190">
    <property type="entry name" value="PARTNER OF PAIRED, ISOFORM B"/>
    <property type="match status" value="1"/>
</dbReference>
<accession>A0A1R1PIV7</accession>
<feature type="domain" description="F-box" evidence="2">
    <location>
        <begin position="117"/>
        <end position="155"/>
    </location>
</feature>
<dbReference type="GO" id="GO:0019005">
    <property type="term" value="C:SCF ubiquitin ligase complex"/>
    <property type="evidence" value="ECO:0007669"/>
    <property type="project" value="TreeGrafter"/>
</dbReference>
<dbReference type="PANTHER" id="PTHR13318">
    <property type="entry name" value="PARTNER OF PAIRED, ISOFORM B-RELATED"/>
    <property type="match status" value="1"/>
</dbReference>
<evidence type="ECO:0000259" key="2">
    <source>
        <dbReference type="Pfam" id="PF12937"/>
    </source>
</evidence>
<sequence length="669" mass="74041">MNKARDEPYNGDVGKAPENFPQHNSGKTTELGKALHKMKVTEQNESKSVSPTRFEIPNDFSQLGKDKKGEYLNKHKNERGFLNVKLAEIAEKDRRKEENRQETEDVRVGKVNLLTQELLVEIFSYFTPTELRTASIINHAWKDAAARHLWKRMVFPLDKRQLGAMRGILTTYGRYIRKALIVPPIEILTASTLSTGGHSIPVVGSSAEEKSTWSIPRPLSRSGSASSMSCLLHQSPRLSFTNQTGSHRIDSRGSEQHLSDITENNLDGYLLGNDELDIGLDINATKGCKPDFTVSEHSSYASTSGISILESNLHNFSDANCSAIDSDASSIITDVGSIVRPTTPPNVPFFTENYNREHNGGVLGRGRASLPTVSQLGIGTPVPGTPGVGNMLEGDYDPPFNGSDAPTRASSLGGYPRSTGSQFSLIRSVSSGTVRRLQQFMESYCPLINDLTVLNPNGITNHGRRIELLKLLFDTYPNLTRLNLTDFIMWDVEAMKLVSTCLPNLRSLNVTNRVELRDEDLVPVIQNCVHLESLKIRATNISDKTIAALEKHTSPRLRLLDIGGCAVSSTAMASLLKKTPKLRELRAWSCLRLNDEFLIHLDPQFLPNLSILDLKDVGYFSEDVVSAVFALQSWPNLKYLRIRAKCGLSSFSGLPKAATVKLNSDYKME</sequence>
<evidence type="ECO:0000313" key="3">
    <source>
        <dbReference type="EMBL" id="OMH80945.1"/>
    </source>
</evidence>